<sequence>MFHVKNPQLTRSLRTKYILHFFKLMAYHCLMMCISSYDKSYNENSSKLKEGITCLASNRPEFATVGRNFEGSEDMETICFLFGYVTMRVT</sequence>
<reference evidence="2" key="1">
    <citation type="submission" date="2016-04" db="EMBL/GenBank/DDBJ databases">
        <authorList>
            <person name="Shah S.A."/>
            <person name="Garrett R.A."/>
        </authorList>
    </citation>
    <scope>NUCLEOTIDE SEQUENCE [LARGE SCALE GENOMIC DNA]</scope>
    <source>
        <strain evidence="2">ATCC 35091 / DSM 1616 / JCM 8930 / NBRC 15331 / P1</strain>
    </source>
</reference>
<dbReference type="Proteomes" id="UP000076770">
    <property type="component" value="Chromosome i"/>
</dbReference>
<organism evidence="1 2">
    <name type="scientific">Saccharolobus solfataricus</name>
    <name type="common">Sulfolobus solfataricus</name>
    <dbReference type="NCBI Taxonomy" id="2287"/>
    <lineage>
        <taxon>Archaea</taxon>
        <taxon>Thermoproteota</taxon>
        <taxon>Thermoprotei</taxon>
        <taxon>Sulfolobales</taxon>
        <taxon>Sulfolobaceae</taxon>
        <taxon>Saccharolobus</taxon>
    </lineage>
</organism>
<dbReference type="EMBL" id="LT549890">
    <property type="protein sequence ID" value="SAI85063.1"/>
    <property type="molecule type" value="Genomic_DNA"/>
</dbReference>
<proteinExistence type="predicted"/>
<evidence type="ECO:0000313" key="2">
    <source>
        <dbReference type="Proteomes" id="UP000076770"/>
    </source>
</evidence>
<gene>
    <name evidence="1" type="ORF">SSOP1_1509</name>
</gene>
<name>A0A157T0T9_SACSO</name>
<dbReference type="AlphaFoldDB" id="A0A157T0T9"/>
<protein>
    <submittedName>
        <fullName evidence="1">Uncharacterized protein</fullName>
    </submittedName>
</protein>
<accession>A0A157T0T9</accession>
<dbReference type="PATRIC" id="fig|2287.9.peg.1554"/>
<evidence type="ECO:0000313" key="1">
    <source>
        <dbReference type="EMBL" id="SAI85063.1"/>
    </source>
</evidence>